<protein>
    <submittedName>
        <fullName evidence="1">Uncharacterized protein</fullName>
    </submittedName>
</protein>
<evidence type="ECO:0000313" key="1">
    <source>
        <dbReference type="EMBL" id="KAI5678290.1"/>
    </source>
</evidence>
<evidence type="ECO:0000313" key="2">
    <source>
        <dbReference type="Proteomes" id="UP001060085"/>
    </source>
</evidence>
<dbReference type="EMBL" id="CM044702">
    <property type="protein sequence ID" value="KAI5678290.1"/>
    <property type="molecule type" value="Genomic_DNA"/>
</dbReference>
<keyword evidence="2" id="KW-1185">Reference proteome</keyword>
<name>A0ACC0C040_CATRO</name>
<sequence>MKGSNHRLVVSVFLLLFSASLLSYYAAAAVDILATNQSLPDGQTIISSNGTFEMGFFNLENGRYFGIWFKKVTKFTLVWIANRDSPLLFNDTSGFLHMSPQGLLILQNATTNNNNNNLIWSSNSSSSSSLSNNPIAQLLDSGNLVIRDSNDLASSNPIWQSFDHPGNTMLPGLKLGLNLVSGIDRFLQSWKNPNDPSRGQYIFRMDPNGFPQEYLLNGTTKIFRSGPWNGLRFSGSPGLKPNQVYTYEFVNTPEEIYYKFDLIQPSVYSILLLNSNGVLQRLTWNNRTEDWTVYLNAPADNCDYYGLCSAYGFCSISNSPVCNCLDKFVPKYPTDWLATDWSRGCVRRTPLDCKNGDGFVKYEGIKLPDTRNSWYDNGMSLKECERICLNNCSCMAYTNTDIRGKGSGCLLWFDDLMDITKFTSNGQDIYIRMASSELGSKAGKGKVIGISIGVVFGVLLLGMFLTLYIWKMKKKNKRQTEELITQGKSGSYSDKQQQQLHQTNEDEIMEDLDLELPLVDFSKIVEATNNFSKANKLGEGGFGPVYEGKFMDGQEIAVKRLSEYSIQGLDEFKNEVKCIAKLQHRNLVKLLGYCLHGEEKMLIYEFMPNKSLDYFIFDNDRRRLVDWTMRYEIITGIARGLLYLHQDSRFRIIHRDLKASNILLDHDMKPKISDFGMARIFGGTETAANTRRVVGTYGYMSPEYAVDGFFSTKSDIFSYGVLVLEIVSGKKNRGFFHSDHHHNLLGHAWLLFKDGRFHELIDEELSKSCHFSQVIRSINVALLCVQQNPDDRPSMSSVILMLASEGPLPIPKEPGFFTERNLFFEPSARDKSSSSKQADSSGNDFSITLLDAR</sequence>
<proteinExistence type="predicted"/>
<organism evidence="1 2">
    <name type="scientific">Catharanthus roseus</name>
    <name type="common">Madagascar periwinkle</name>
    <name type="synonym">Vinca rosea</name>
    <dbReference type="NCBI Taxonomy" id="4058"/>
    <lineage>
        <taxon>Eukaryota</taxon>
        <taxon>Viridiplantae</taxon>
        <taxon>Streptophyta</taxon>
        <taxon>Embryophyta</taxon>
        <taxon>Tracheophyta</taxon>
        <taxon>Spermatophyta</taxon>
        <taxon>Magnoliopsida</taxon>
        <taxon>eudicotyledons</taxon>
        <taxon>Gunneridae</taxon>
        <taxon>Pentapetalae</taxon>
        <taxon>asterids</taxon>
        <taxon>lamiids</taxon>
        <taxon>Gentianales</taxon>
        <taxon>Apocynaceae</taxon>
        <taxon>Rauvolfioideae</taxon>
        <taxon>Vinceae</taxon>
        <taxon>Catharanthinae</taxon>
        <taxon>Catharanthus</taxon>
    </lineage>
</organism>
<gene>
    <name evidence="1" type="ORF">M9H77_09240</name>
</gene>
<comment type="caution">
    <text evidence="1">The sequence shown here is derived from an EMBL/GenBank/DDBJ whole genome shotgun (WGS) entry which is preliminary data.</text>
</comment>
<dbReference type="Proteomes" id="UP001060085">
    <property type="component" value="Linkage Group LG02"/>
</dbReference>
<accession>A0ACC0C040</accession>
<reference evidence="2" key="1">
    <citation type="journal article" date="2023" name="Nat. Plants">
        <title>Single-cell RNA sequencing provides a high-resolution roadmap for understanding the multicellular compartmentation of specialized metabolism.</title>
        <authorList>
            <person name="Sun S."/>
            <person name="Shen X."/>
            <person name="Li Y."/>
            <person name="Li Y."/>
            <person name="Wang S."/>
            <person name="Li R."/>
            <person name="Zhang H."/>
            <person name="Shen G."/>
            <person name="Guo B."/>
            <person name="Wei J."/>
            <person name="Xu J."/>
            <person name="St-Pierre B."/>
            <person name="Chen S."/>
            <person name="Sun C."/>
        </authorList>
    </citation>
    <scope>NUCLEOTIDE SEQUENCE [LARGE SCALE GENOMIC DNA]</scope>
</reference>